<protein>
    <recommendedName>
        <fullName evidence="3">KGK family protein</fullName>
    </recommendedName>
</protein>
<accession>A0A8J6XAQ3</accession>
<name>A0A8J6XAQ3_9CYAN</name>
<comment type="caution">
    <text evidence="1">The sequence shown here is derived from an EMBL/GenBank/DDBJ whole genome shotgun (WGS) entry which is preliminary data.</text>
</comment>
<keyword evidence="2" id="KW-1185">Reference proteome</keyword>
<evidence type="ECO:0000313" key="1">
    <source>
        <dbReference type="EMBL" id="MBD2771440.1"/>
    </source>
</evidence>
<organism evidence="1 2">
    <name type="scientific">Iningainema tapete BLCC-T55</name>
    <dbReference type="NCBI Taxonomy" id="2748662"/>
    <lineage>
        <taxon>Bacteria</taxon>
        <taxon>Bacillati</taxon>
        <taxon>Cyanobacteriota</taxon>
        <taxon>Cyanophyceae</taxon>
        <taxon>Nostocales</taxon>
        <taxon>Scytonemataceae</taxon>
        <taxon>Iningainema tapete</taxon>
    </lineage>
</organism>
<gene>
    <name evidence="1" type="ORF">ICL16_04765</name>
</gene>
<dbReference type="InterPro" id="IPR014971">
    <property type="entry name" value="KGK"/>
</dbReference>
<proteinExistence type="predicted"/>
<sequence length="100" mass="11530">MDNEFSPLSEDDVVSVTSAQILMPHSTFKVDEFMTRMTQVLPGNDDLKHKWLSKGQSCQILKPGSKNWQKGKVRIRLEFCPDEYSSPLDDIRQQLKETET</sequence>
<reference evidence="1" key="1">
    <citation type="submission" date="2020-09" db="EMBL/GenBank/DDBJ databases">
        <title>Iningainema tapete sp. nov. (Scytonemataceae, Cyanobacteria) from greenhouses in central Florida (USA) produces two types of nodularin with biosynthetic potential for microcystin-LR and anabaenopeptins.</title>
        <authorList>
            <person name="Berthold D.E."/>
            <person name="Lefler F.W."/>
            <person name="Huang I.-S."/>
            <person name="Abdulla H."/>
            <person name="Zimba P.V."/>
            <person name="Laughinghouse H.D. IV."/>
        </authorList>
    </citation>
    <scope>NUCLEOTIDE SEQUENCE</scope>
    <source>
        <strain evidence="1">BLCCT55</strain>
    </source>
</reference>
<dbReference type="EMBL" id="JACXAE010000025">
    <property type="protein sequence ID" value="MBD2771440.1"/>
    <property type="molecule type" value="Genomic_DNA"/>
</dbReference>
<evidence type="ECO:0000313" key="2">
    <source>
        <dbReference type="Proteomes" id="UP000629098"/>
    </source>
</evidence>
<evidence type="ECO:0008006" key="3">
    <source>
        <dbReference type="Google" id="ProtNLM"/>
    </source>
</evidence>
<dbReference type="AlphaFoldDB" id="A0A8J6XAQ3"/>
<dbReference type="Pfam" id="PF08872">
    <property type="entry name" value="KGK"/>
    <property type="match status" value="1"/>
</dbReference>
<dbReference type="RefSeq" id="WP_190825736.1">
    <property type="nucleotide sequence ID" value="NZ_CAWPPI010000025.1"/>
</dbReference>
<dbReference type="Proteomes" id="UP000629098">
    <property type="component" value="Unassembled WGS sequence"/>
</dbReference>